<dbReference type="Pfam" id="PF07396">
    <property type="entry name" value="Porin_O_P"/>
    <property type="match status" value="1"/>
</dbReference>
<sequence length="373" mass="43181">MKDNYYIMDKKKADHIRTIVGWIRLAILVVLLYIIGTAICHAQQRDSLVNLHGVLRGKYEYQPEMNAGRFEVRNARMSISGKLSKRSEYKLEVDLCDESSIKMKDAWVRLLPWKQLRVSIGQQRLPFTIDAHRNPANQYFANRSFIAKQVGDTRDVGLQLGYTFKTKEGRTLAIADAGMFNGSNLDNQKTAWNKDLNYSARLQWFPVEGLAIVPSIQHTAIADRKAEYTSLDFGAFYETNGWHLEAEYLHKQYAHDAFDDCDAVNAMVIYKMPIKHKDWFMQSVSYLARYDYMGNHADGKKGFELDADNNETTRLKISDYARHRMTLGLTFGIRNPYLPTEIHLNYERYWYPNGGIAKESEQDKLVAELMIKF</sequence>
<name>A0ABS9CEP0_9BACT</name>
<keyword evidence="1" id="KW-0812">Transmembrane</keyword>
<dbReference type="EMBL" id="JADYTN010000002">
    <property type="protein sequence ID" value="MCF2562699.1"/>
    <property type="molecule type" value="Genomic_DNA"/>
</dbReference>
<evidence type="ECO:0000313" key="2">
    <source>
        <dbReference type="EMBL" id="MCF2562699.1"/>
    </source>
</evidence>
<evidence type="ECO:0000313" key="3">
    <source>
        <dbReference type="Proteomes" id="UP001200470"/>
    </source>
</evidence>
<dbReference type="InterPro" id="IPR010870">
    <property type="entry name" value="Porin_O/P"/>
</dbReference>
<reference evidence="2 3" key="1">
    <citation type="submission" date="2020-12" db="EMBL/GenBank/DDBJ databases">
        <title>Whole genome sequences of gut porcine anaerobes.</title>
        <authorList>
            <person name="Kubasova T."/>
            <person name="Jahodarova E."/>
            <person name="Rychlik I."/>
        </authorList>
    </citation>
    <scope>NUCLEOTIDE SEQUENCE [LARGE SCALE GENOMIC DNA]</scope>
    <source>
        <strain evidence="2 3">An925</strain>
    </source>
</reference>
<keyword evidence="1" id="KW-0472">Membrane</keyword>
<evidence type="ECO:0000256" key="1">
    <source>
        <dbReference type="SAM" id="Phobius"/>
    </source>
</evidence>
<gene>
    <name evidence="2" type="ORF">I6E12_01020</name>
</gene>
<dbReference type="Gene3D" id="2.40.160.10">
    <property type="entry name" value="Porin"/>
    <property type="match status" value="1"/>
</dbReference>
<protein>
    <submittedName>
        <fullName evidence="2">Porin</fullName>
    </submittedName>
</protein>
<dbReference type="InterPro" id="IPR023614">
    <property type="entry name" value="Porin_dom_sf"/>
</dbReference>
<accession>A0ABS9CEP0</accession>
<dbReference type="Proteomes" id="UP001200470">
    <property type="component" value="Unassembled WGS sequence"/>
</dbReference>
<feature type="transmembrane region" description="Helical" evidence="1">
    <location>
        <begin position="21"/>
        <end position="39"/>
    </location>
</feature>
<keyword evidence="1" id="KW-1133">Transmembrane helix</keyword>
<proteinExistence type="predicted"/>
<keyword evidence="3" id="KW-1185">Reference proteome</keyword>
<organism evidence="2 3">
    <name type="scientific">Xylanibacter brevis</name>
    <dbReference type="NCBI Taxonomy" id="83231"/>
    <lineage>
        <taxon>Bacteria</taxon>
        <taxon>Pseudomonadati</taxon>
        <taxon>Bacteroidota</taxon>
        <taxon>Bacteroidia</taxon>
        <taxon>Bacteroidales</taxon>
        <taxon>Prevotellaceae</taxon>
        <taxon>Xylanibacter</taxon>
    </lineage>
</organism>
<comment type="caution">
    <text evidence="2">The sequence shown here is derived from an EMBL/GenBank/DDBJ whole genome shotgun (WGS) entry which is preliminary data.</text>
</comment>
<dbReference type="SUPFAM" id="SSF56935">
    <property type="entry name" value="Porins"/>
    <property type="match status" value="1"/>
</dbReference>